<feature type="compositionally biased region" description="Gly residues" evidence="1">
    <location>
        <begin position="2301"/>
        <end position="2324"/>
    </location>
</feature>
<dbReference type="InterPro" id="IPR011049">
    <property type="entry name" value="Serralysin-like_metalloprot_C"/>
</dbReference>
<dbReference type="Pfam" id="PF17892">
    <property type="entry name" value="Cadherin_5"/>
    <property type="match status" value="4"/>
</dbReference>
<dbReference type="PRINTS" id="PR00313">
    <property type="entry name" value="CABNDNGRPT"/>
</dbReference>
<evidence type="ECO:0000313" key="3">
    <source>
        <dbReference type="EMBL" id="GGF72460.1"/>
    </source>
</evidence>
<feature type="domain" description="Cadherin-like" evidence="2">
    <location>
        <begin position="1798"/>
        <end position="1897"/>
    </location>
</feature>
<feature type="region of interest" description="Disordered" evidence="1">
    <location>
        <begin position="2424"/>
        <end position="2444"/>
    </location>
</feature>
<feature type="compositionally biased region" description="Polar residues" evidence="1">
    <location>
        <begin position="2326"/>
        <end position="2337"/>
    </location>
</feature>
<keyword evidence="4" id="KW-1185">Reference proteome</keyword>
<dbReference type="InterPro" id="IPR001343">
    <property type="entry name" value="Hemolysn_Ca-bd"/>
</dbReference>
<feature type="compositionally biased region" description="Polar residues" evidence="1">
    <location>
        <begin position="1298"/>
        <end position="1315"/>
    </location>
</feature>
<name>A0A917C6D0_9PROT</name>
<feature type="compositionally biased region" description="Gly residues" evidence="1">
    <location>
        <begin position="2552"/>
        <end position="2570"/>
    </location>
</feature>
<dbReference type="NCBIfam" id="NF012211">
    <property type="entry name" value="tand_rpt_95"/>
    <property type="match status" value="13"/>
</dbReference>
<accession>A0A917C6D0</accession>
<feature type="region of interest" description="Disordered" evidence="1">
    <location>
        <begin position="2544"/>
        <end position="2573"/>
    </location>
</feature>
<dbReference type="InterPro" id="IPR013783">
    <property type="entry name" value="Ig-like_fold"/>
</dbReference>
<dbReference type="RefSeq" id="WP_268233813.1">
    <property type="nucleotide sequence ID" value="NZ_BMHV01000025.1"/>
</dbReference>
<sequence>MTFNADGTVTYQPHDDFNGSDIFTYTVTDEDGETVTATVTMTVSPENDAPVVGAISLPDGTEYQSYTVTKEQLLGNASDVDGDALNITAVSGGSNLAITDNGDGTWTIISDEEGAQDISFTVSDGTAEVTQSATINFADVDNTANDDAASVAEDGSKTINVLSNDQIIDGGELTSVTQPENGEVAFNADGTVTYQPHDDFNGTDSFTYTVTDEDGETVTATVTMTVNPENDDPIAVDDITVTEEDQAVTIDLLDNDSDIDGDSLSITQVDGQDIAAGQTITLSDGSGTVTLNADGTVSFDPTDDLNGDVNFSYTISDAHGGTDTATATVTIDAVNDGPVATDDSFSGNEDTTITFSATDLLGNDSDVDSTGLSIAQINGVSLDNFPAEGLDLGNGMLTFNSADNTFSFAPTEDWSGTETLSYTVTDGDGGSAQANIALNVDGVADTPELAVSLVESGHTGDSVTVTFQDTNAGYHNTYGYYILDENGEPSTGQIIFADLHDQSQGDSFVLDGVDQDRVGFFLLSDGDGENTGLSNGMEVTFQQDAAGNWQVVADGNVLEHDNNGGLYFSDEEFNADNLDHSFDDSDVIGTQNWEDQASQYGGNDFDFNDASFNVEWDTSNSETTYDVNISAAITDDDLSESLTVTIEDFPEGATFNMGEIVDGTLVISGDDLNRLEDLTMTVTGDVTDFQINVTATATEPNGSTASTSLTVSSSFDPDAIDDTGSVTEGQSITMDVVANDVAGDSESLNIVEINGQAVEAGDSVNVNHGSVTLNEDGSITFAADNGYEGPADFTYTVSDGQGTDTATVNLDITDGNIAPVAGDDTASTNEDTSVVIDLLDNDSDANNDALSITQIDGQDVNVGETITLSDGSGQVTLNNDGTVTFDPSDNLNGDVSFDYTIRDPEGMSDTATVTVDIDAVNDGPVAGADNAQTLEDNAVTFNPLGNDSDVDGDSLSITQINGQNIEVGGSVELDNGTLTLNEDGTVTFNPDQHYAGTQDFTYTVSDGQGGVTTATATVDVEADADAPVISINIGAPEAVSDDGAVAGGSVSGDDVASGSVQGVTISGFDSEGNPAAVEQVTNGHGGGIGVAAHTTGSKDLLGYDSKEGASESLVFEFDEDVNNVSFNVEQFGEGGNGANASFEQGIWEAYDNGELVASGTFDGRGLNNADDTASVSINGVTFDKLVVKADTTINADGSTAAGDSDFAIDNLEFTYADASGEVAYYDYPLDVSAELVDQDGSESLSHVTLSGLPEGAVLTQNGVEITITDGSATVSVNHLDGLSLRVPADAEDFSIDASVTSTDSNGDQATSTASDTAEVPDIDINNGPDAVADSLSGVEDQPITFNTTDLLGNDTDVDGDSLSIVSFDQPEFGTITDDGNGNFTFTPNENWNGQTDFTYTISDGQGGTDTATVSITVEGVNDGPVATHDEADTLEDNAVTFNPLGNDSDVEGDSLSITQINGQDIEVGGSVDVDNGSVTLNADGTVTFNPDGNYAGSQSFEYTVSDGQGGTSTGTANVDVEADADVPDLSVSVGEGVTQTTGGEPVDVMINSENATSTGGGFTVTARTVDENGNLEDTDIAYNNNPVGFGVAGASSGAASEIGYDNTHQASEELVFDFDHDVSSVDVSVSWLHGGEDAIYTMYKDGVEVGRGMIDGGSDRVDPAITLTADGGVDFDQIVFSAEGSGDDYLIHSLEFEVSDGGETTTTYPLNITSGLNDQDGSESLSLSVDGLPDGAVLSAGTQNEDGSWILSADDLEGLTVTVPGTGEDFTVEVSATATESSNGDSETVTASATVVANQAPEAGDDSGATTEDHSVVLDLTANDSDANNDELSVTQINGQDIEVGGSIDVGNGSVTLNEDGTVTFNPDGDFAGTQDFTYTVSDGQGETSTATASVDIEAVADMPELSLEIGEGNKVTLGASEGESSTIFTTTFGQTDGGFHTSPVDGWNTSSDAIEVWDTDGDGSYIELNDDNRDHYADATSINRTLDTVEDATYTVDFDYSGRAGYDETVNAIEVRVNGVVVGEFNHDNANGNDNDWQDGSFTFTGTGEPMTIEFVSVGEAIDYGRGMYLDNIEAVQTLPDNAGEEFVEYPLNLSTNLTDIDGSESLSAVTLSGLPDGAVVLVDGQEVTVSNGTASIASNNLDDVVLRVPADQTNFDLSASVTSTEGTNGDSETATVTASVHTNSEPVLSDDSAVTNEDTSVVLDLVANDNDADNDTLTITHINGEEISVGGQVDVGNGTVTLEADGTVTFTPKGDYAGAQSFEYTVSDGEGHSATATADIDIEAVADAPELTVNLGEGQLVGGDAGGDSSGGAGDSTGGGSGSYDNTITGTTGNDYSIVGTNDDDYIDASHGNDKVYAGKGDDYIDGNTGNDTLYADKGDDTVIGGHGDDYLSGDQGDDYLDGGTGHDRIYGGSGDDTIIGDHGNDTLFGGSGDDSISAGTGNDYVSGEDGDDIIDTDSGNDVIYGGSGDDTITAGMGNDYINGQGGDDTLVLSGNSSEYAINAYGGGYLVTHYGSDGTDYIEGVEELQFADGKIDVTDFANGGSVSDSSGGGDSSGGSGDSTGGGSSGDAYMEYPLDIAVGETDVDGSETLSAVTLSGLPDGAVLLLDGQAVSVTNGTATLSSDDLDNLTLRVPSDAGSFELTASVTSTDGDDSATTTVNTAVGNDAPVANNDYATTNEDTAIVLDLVGNDTDTGSDSLSITQIDGVDISIGDTVNVGNGTVTLNADGSINFMPSDDFSGEVSFDYTVSDGQGASDTATASIDVAGVADGAEVSVNIGEGSIQNGAAQSGVISPSNWDETNDGISVTGYTYDSSGGWYSSADHIQETQGGLGVADSSGGKEITDGENITFTFENDLSQATVNLSGLKSQEQADYTLLDDNGHVVGSGTIYGSGNGEISATLTGSSEFSQIVITGEHKTDNYCKTSKFVIDSVDYTPAAAAAVMAYPVTFALSMNDASESLLGDELSVDLSTIPHGSELSIGDATVSIDQNGSISVTGGDDVSVDGSTLKIPSATLGEDLSVSGTVTVPVDENGHHDSFDLTASVQTVDGMDVSIENIDADVAGTYSNEIGTDGNDILYADDNGAQLAGGDGNDILVDGDGDDVMIGGDGNDTFYVSDGEDVMSGGAGNDLFIFSGSADSGTSGQDWVDGGADFDTIHLNGSEGWTLTITNDDGSQDVISSDSATAEQMADYHDVSGLTGQIEFDDGSTVIFEGVEKVEW</sequence>
<dbReference type="InterPro" id="IPR018511">
    <property type="entry name" value="Hemolysin-typ_Ca-bd_CS"/>
</dbReference>
<feature type="domain" description="Cadherin-like" evidence="2">
    <location>
        <begin position="47"/>
        <end position="136"/>
    </location>
</feature>
<dbReference type="Gene3D" id="2.60.40.3440">
    <property type="match status" value="11"/>
</dbReference>
<proteinExistence type="predicted"/>
<dbReference type="Pfam" id="PF17963">
    <property type="entry name" value="Big_9"/>
    <property type="match status" value="9"/>
</dbReference>
<dbReference type="SUPFAM" id="SSF51120">
    <property type="entry name" value="beta-Roll"/>
    <property type="match status" value="2"/>
</dbReference>
<dbReference type="PROSITE" id="PS00330">
    <property type="entry name" value="HEMOLYSIN_CALCIUM"/>
    <property type="match status" value="3"/>
</dbReference>
<organism evidence="3 4">
    <name type="scientific">Terasakiella brassicae</name>
    <dbReference type="NCBI Taxonomy" id="1634917"/>
    <lineage>
        <taxon>Bacteria</taxon>
        <taxon>Pseudomonadati</taxon>
        <taxon>Pseudomonadota</taxon>
        <taxon>Alphaproteobacteria</taxon>
        <taxon>Rhodospirillales</taxon>
        <taxon>Terasakiellaceae</taxon>
        <taxon>Terasakiella</taxon>
    </lineage>
</organism>
<dbReference type="EMBL" id="BMHV01000025">
    <property type="protein sequence ID" value="GGF72460.1"/>
    <property type="molecule type" value="Genomic_DNA"/>
</dbReference>
<dbReference type="GO" id="GO:0005509">
    <property type="term" value="F:calcium ion binding"/>
    <property type="evidence" value="ECO:0007669"/>
    <property type="project" value="InterPro"/>
</dbReference>
<feature type="domain" description="Cadherin-like" evidence="2">
    <location>
        <begin position="1325"/>
        <end position="1418"/>
    </location>
</feature>
<reference evidence="3" key="1">
    <citation type="journal article" date="2014" name="Int. J. Syst. Evol. Microbiol.">
        <title>Complete genome sequence of Corynebacterium casei LMG S-19264T (=DSM 44701T), isolated from a smear-ripened cheese.</title>
        <authorList>
            <consortium name="US DOE Joint Genome Institute (JGI-PGF)"/>
            <person name="Walter F."/>
            <person name="Albersmeier A."/>
            <person name="Kalinowski J."/>
            <person name="Ruckert C."/>
        </authorList>
    </citation>
    <scope>NUCLEOTIDE SEQUENCE</scope>
    <source>
        <strain evidence="3">CGMCC 1.15254</strain>
    </source>
</reference>
<evidence type="ECO:0000313" key="4">
    <source>
        <dbReference type="Proteomes" id="UP000632498"/>
    </source>
</evidence>
<feature type="region of interest" description="Disordered" evidence="1">
    <location>
        <begin position="1298"/>
        <end position="1323"/>
    </location>
</feature>
<dbReference type="Gene3D" id="2.60.40.10">
    <property type="entry name" value="Immunoglobulins"/>
    <property type="match status" value="1"/>
</dbReference>
<dbReference type="InterPro" id="IPR041690">
    <property type="entry name" value="Cadherin_5"/>
</dbReference>
<comment type="caution">
    <text evidence="3">The sequence shown here is derived from an EMBL/GenBank/DDBJ whole genome shotgun (WGS) entry which is preliminary data.</text>
</comment>
<protein>
    <recommendedName>
        <fullName evidence="2">Cadherin-like domain-containing protein</fullName>
    </recommendedName>
</protein>
<evidence type="ECO:0000259" key="2">
    <source>
        <dbReference type="Pfam" id="PF17892"/>
    </source>
</evidence>
<evidence type="ECO:0000256" key="1">
    <source>
        <dbReference type="SAM" id="MobiDB-lite"/>
    </source>
</evidence>
<feature type="region of interest" description="Disordered" evidence="1">
    <location>
        <begin position="2301"/>
        <end position="2339"/>
    </location>
</feature>
<feature type="domain" description="Cadherin-like" evidence="2">
    <location>
        <begin position="334"/>
        <end position="440"/>
    </location>
</feature>
<reference evidence="3" key="2">
    <citation type="submission" date="2020-09" db="EMBL/GenBank/DDBJ databases">
        <authorList>
            <person name="Sun Q."/>
            <person name="Zhou Y."/>
        </authorList>
    </citation>
    <scope>NUCLEOTIDE SEQUENCE</scope>
    <source>
        <strain evidence="3">CGMCC 1.15254</strain>
    </source>
</reference>
<dbReference type="Proteomes" id="UP000632498">
    <property type="component" value="Unassembled WGS sequence"/>
</dbReference>
<gene>
    <name evidence="3" type="ORF">GCM10011332_28030</name>
</gene>
<dbReference type="Pfam" id="PF00353">
    <property type="entry name" value="HemolysinCabind"/>
    <property type="match status" value="6"/>
</dbReference>